<organism evidence="2 3">
    <name type="scientific">Longivirga aurantiaca</name>
    <dbReference type="NCBI Taxonomy" id="1837743"/>
    <lineage>
        <taxon>Bacteria</taxon>
        <taxon>Bacillati</taxon>
        <taxon>Actinomycetota</taxon>
        <taxon>Actinomycetes</taxon>
        <taxon>Sporichthyales</taxon>
        <taxon>Sporichthyaceae</taxon>
        <taxon>Longivirga</taxon>
    </lineage>
</organism>
<gene>
    <name evidence="2" type="ORF">ACFQGU_14150</name>
</gene>
<protein>
    <submittedName>
        <fullName evidence="2">DsbA family protein</fullName>
    </submittedName>
</protein>
<dbReference type="InterPro" id="IPR001853">
    <property type="entry name" value="DSBA-like_thioredoxin_dom"/>
</dbReference>
<dbReference type="EMBL" id="JBHSTI010000008">
    <property type="protein sequence ID" value="MFC6239023.1"/>
    <property type="molecule type" value="Genomic_DNA"/>
</dbReference>
<evidence type="ECO:0000313" key="2">
    <source>
        <dbReference type="EMBL" id="MFC6239023.1"/>
    </source>
</evidence>
<dbReference type="SUPFAM" id="SSF52833">
    <property type="entry name" value="Thioredoxin-like"/>
    <property type="match status" value="1"/>
</dbReference>
<evidence type="ECO:0000259" key="1">
    <source>
        <dbReference type="Pfam" id="PF01323"/>
    </source>
</evidence>
<evidence type="ECO:0000313" key="3">
    <source>
        <dbReference type="Proteomes" id="UP001596138"/>
    </source>
</evidence>
<feature type="domain" description="DSBA-like thioredoxin" evidence="1">
    <location>
        <begin position="7"/>
        <end position="212"/>
    </location>
</feature>
<name>A0ABW1T2R6_9ACTN</name>
<dbReference type="InterPro" id="IPR036249">
    <property type="entry name" value="Thioredoxin-like_sf"/>
</dbReference>
<comment type="caution">
    <text evidence="2">The sequence shown here is derived from an EMBL/GenBank/DDBJ whole genome shotgun (WGS) entry which is preliminary data.</text>
</comment>
<dbReference type="RefSeq" id="WP_386767732.1">
    <property type="nucleotide sequence ID" value="NZ_JBHSTI010000008.1"/>
</dbReference>
<dbReference type="Gene3D" id="3.40.30.10">
    <property type="entry name" value="Glutaredoxin"/>
    <property type="match status" value="1"/>
</dbReference>
<dbReference type="Pfam" id="PF01323">
    <property type="entry name" value="DSBA"/>
    <property type="match status" value="1"/>
</dbReference>
<dbReference type="CDD" id="cd03024">
    <property type="entry name" value="DsbA_FrnE"/>
    <property type="match status" value="1"/>
</dbReference>
<accession>A0ABW1T2R6</accession>
<reference evidence="3" key="1">
    <citation type="journal article" date="2019" name="Int. J. Syst. Evol. Microbiol.">
        <title>The Global Catalogue of Microorganisms (GCM) 10K type strain sequencing project: providing services to taxonomists for standard genome sequencing and annotation.</title>
        <authorList>
            <consortium name="The Broad Institute Genomics Platform"/>
            <consortium name="The Broad Institute Genome Sequencing Center for Infectious Disease"/>
            <person name="Wu L."/>
            <person name="Ma J."/>
        </authorList>
    </citation>
    <scope>NUCLEOTIDE SEQUENCE [LARGE SCALE GENOMIC DNA]</scope>
    <source>
        <strain evidence="3">CGMCC 4.7317</strain>
    </source>
</reference>
<keyword evidence="3" id="KW-1185">Reference proteome</keyword>
<proteinExistence type="predicted"/>
<dbReference type="PANTHER" id="PTHR13887:SF41">
    <property type="entry name" value="THIOREDOXIN SUPERFAMILY PROTEIN"/>
    <property type="match status" value="1"/>
</dbReference>
<sequence length="217" mass="23857">MTDVLKVDVWSDVACPWCYIGKRRFAEGVRRYTEAGGDRVVEVEYHSFELSPDTPVDFEGDEIDFLAKHKRMPVEQVRQLIAYVKQVAAGEGIDYDFEALHHTKTLKAHELLHLAKAHGKQEEMKERLLAAYFVEGRHVGRIEELASLAADVGLDPVEVTTALEAGTYADAVAADIAQGLAYGINGVPFYVIDGRYGVSGAQSPEMFAEALAQAAAE</sequence>
<dbReference type="PANTHER" id="PTHR13887">
    <property type="entry name" value="GLUTATHIONE S-TRANSFERASE KAPPA"/>
    <property type="match status" value="1"/>
</dbReference>
<dbReference type="Proteomes" id="UP001596138">
    <property type="component" value="Unassembled WGS sequence"/>
</dbReference>